<comment type="caution">
    <text evidence="13">The sequence shown here is derived from an EMBL/GenBank/DDBJ whole genome shotgun (WGS) entry which is preliminary data.</text>
</comment>
<feature type="transmembrane region" description="Helical" evidence="12">
    <location>
        <begin position="86"/>
        <end position="103"/>
    </location>
</feature>
<dbReference type="RefSeq" id="WP_147103158.1">
    <property type="nucleotide sequence ID" value="NZ_BJVJ01000007.1"/>
</dbReference>
<keyword evidence="5" id="KW-0997">Cell inner membrane</keyword>
<keyword evidence="7 12" id="KW-1133">Transmembrane helix</keyword>
<keyword evidence="4" id="KW-1003">Cell membrane</keyword>
<dbReference type="CDD" id="cd06579">
    <property type="entry name" value="TM_PBP1_transp_AraH_like"/>
    <property type="match status" value="1"/>
</dbReference>
<dbReference type="InterPro" id="IPR001851">
    <property type="entry name" value="ABC_transp_permease"/>
</dbReference>
<feature type="transmembrane region" description="Helical" evidence="12">
    <location>
        <begin position="28"/>
        <end position="48"/>
    </location>
</feature>
<keyword evidence="14" id="KW-1185">Reference proteome</keyword>
<evidence type="ECO:0000256" key="11">
    <source>
        <dbReference type="SAM" id="MobiDB-lite"/>
    </source>
</evidence>
<keyword evidence="3" id="KW-0813">Transport</keyword>
<organism evidence="13 14">
    <name type="scientific">Pseudonocardia sulfidoxydans NBRC 16205</name>
    <dbReference type="NCBI Taxonomy" id="1223511"/>
    <lineage>
        <taxon>Bacteria</taxon>
        <taxon>Bacillati</taxon>
        <taxon>Actinomycetota</taxon>
        <taxon>Actinomycetes</taxon>
        <taxon>Pseudonocardiales</taxon>
        <taxon>Pseudonocardiaceae</taxon>
        <taxon>Pseudonocardia</taxon>
    </lineage>
</organism>
<name>A0A511DEQ8_9PSEU</name>
<evidence type="ECO:0000256" key="10">
    <source>
        <dbReference type="ARBA" id="ARBA00039382"/>
    </source>
</evidence>
<feature type="region of interest" description="Disordered" evidence="11">
    <location>
        <begin position="1"/>
        <end position="26"/>
    </location>
</feature>
<evidence type="ECO:0000256" key="3">
    <source>
        <dbReference type="ARBA" id="ARBA00022448"/>
    </source>
</evidence>
<evidence type="ECO:0000256" key="5">
    <source>
        <dbReference type="ARBA" id="ARBA00022519"/>
    </source>
</evidence>
<dbReference type="AlphaFoldDB" id="A0A511DEQ8"/>
<feature type="transmembrane region" description="Helical" evidence="12">
    <location>
        <begin position="261"/>
        <end position="278"/>
    </location>
</feature>
<keyword evidence="8 12" id="KW-0472">Membrane</keyword>
<evidence type="ECO:0000256" key="1">
    <source>
        <dbReference type="ARBA" id="ARBA00004651"/>
    </source>
</evidence>
<reference evidence="13 14" key="1">
    <citation type="submission" date="2019-07" db="EMBL/GenBank/DDBJ databases">
        <title>Whole genome shotgun sequence of Pseudonocardia sulfidoxydans NBRC 16205.</title>
        <authorList>
            <person name="Hosoyama A."/>
            <person name="Uohara A."/>
            <person name="Ohji S."/>
            <person name="Ichikawa N."/>
        </authorList>
    </citation>
    <scope>NUCLEOTIDE SEQUENCE [LARGE SCALE GENOMIC DNA]</scope>
    <source>
        <strain evidence="13 14">NBRC 16205</strain>
    </source>
</reference>
<evidence type="ECO:0000256" key="12">
    <source>
        <dbReference type="SAM" id="Phobius"/>
    </source>
</evidence>
<evidence type="ECO:0000256" key="9">
    <source>
        <dbReference type="ARBA" id="ARBA00025439"/>
    </source>
</evidence>
<dbReference type="GO" id="GO:0022857">
    <property type="term" value="F:transmembrane transporter activity"/>
    <property type="evidence" value="ECO:0007669"/>
    <property type="project" value="InterPro"/>
</dbReference>
<dbReference type="Pfam" id="PF02653">
    <property type="entry name" value="BPD_transp_2"/>
    <property type="match status" value="1"/>
</dbReference>
<feature type="transmembrane region" description="Helical" evidence="12">
    <location>
        <begin position="109"/>
        <end position="130"/>
    </location>
</feature>
<dbReference type="EMBL" id="BJVJ01000007">
    <property type="protein sequence ID" value="GEL22214.1"/>
    <property type="molecule type" value="Genomic_DNA"/>
</dbReference>
<accession>A0A511DEQ8</accession>
<feature type="transmembrane region" description="Helical" evidence="12">
    <location>
        <begin position="60"/>
        <end position="79"/>
    </location>
</feature>
<feature type="transmembrane region" description="Helical" evidence="12">
    <location>
        <begin position="137"/>
        <end position="157"/>
    </location>
</feature>
<proteinExistence type="predicted"/>
<feature type="transmembrane region" description="Helical" evidence="12">
    <location>
        <begin position="283"/>
        <end position="301"/>
    </location>
</feature>
<comment type="subunit">
    <text evidence="2">The complex is composed of two ATP-binding proteins (LsrA), two transmembrane proteins (LsrC and LsrD) and a solute-binding protein (LsrB).</text>
</comment>
<feature type="transmembrane region" description="Helical" evidence="12">
    <location>
        <begin position="226"/>
        <end position="249"/>
    </location>
</feature>
<comment type="function">
    <text evidence="9">Part of the ABC transporter complex LsrABCD involved in autoinducer 2 (AI-2) import. Probably responsible for the translocation of the substrate across the membrane.</text>
</comment>
<evidence type="ECO:0000313" key="13">
    <source>
        <dbReference type="EMBL" id="GEL22214.1"/>
    </source>
</evidence>
<evidence type="ECO:0000256" key="4">
    <source>
        <dbReference type="ARBA" id="ARBA00022475"/>
    </source>
</evidence>
<dbReference type="OrthoDB" id="3468954at2"/>
<dbReference type="Proteomes" id="UP000321685">
    <property type="component" value="Unassembled WGS sequence"/>
</dbReference>
<comment type="subcellular location">
    <subcellularLocation>
        <location evidence="1">Cell membrane</location>
        <topology evidence="1">Multi-pass membrane protein</topology>
    </subcellularLocation>
</comment>
<evidence type="ECO:0000256" key="2">
    <source>
        <dbReference type="ARBA" id="ARBA00011262"/>
    </source>
</evidence>
<gene>
    <name evidence="13" type="ORF">PSU4_11680</name>
</gene>
<feature type="transmembrane region" description="Helical" evidence="12">
    <location>
        <begin position="177"/>
        <end position="198"/>
    </location>
</feature>
<sequence length="336" mass="34348">MSNSLSDPEQVATVDPDVRPPQRRPRAAGPYTGIVLATCALFVLSAIIVPKSLSAQSLGAMLPFWAILAIMSVGQTLVIQQRGIDLSIPGVVSLTAMGFVVFVDRNDTSVFLGLVVVAATAVVIGLVNGLIITKINVTPLITTLALNALLVGAMFSYTKGVGSAAPSSLQAFAASSFLGLSTLVWLAIGTVLLVGFVLRQTAVGRRFVAVGSNPDAARAIGVRVDVYIVGAYIAAALLFALAAVLLAGYAQNPAPTMGNSYLFQTVMAVVIGGTSLAGGRGSVFATAVAALFLTQLGQVVLTLGANAAVQLLVQAVAMALALAGAAVLNRRRARST</sequence>
<dbReference type="GO" id="GO:0005886">
    <property type="term" value="C:plasma membrane"/>
    <property type="evidence" value="ECO:0007669"/>
    <property type="project" value="UniProtKB-SubCell"/>
</dbReference>
<evidence type="ECO:0000256" key="8">
    <source>
        <dbReference type="ARBA" id="ARBA00023136"/>
    </source>
</evidence>
<protein>
    <recommendedName>
        <fullName evidence="10">Autoinducer 2 import system permease protein LsrC</fullName>
    </recommendedName>
</protein>
<evidence type="ECO:0000256" key="6">
    <source>
        <dbReference type="ARBA" id="ARBA00022692"/>
    </source>
</evidence>
<dbReference type="PANTHER" id="PTHR32196:SF29">
    <property type="entry name" value="AUTOINDUCER 2 IMPORT SYSTEM PERMEASE PROTEIN LSRC"/>
    <property type="match status" value="1"/>
</dbReference>
<keyword evidence="6 12" id="KW-0812">Transmembrane</keyword>
<evidence type="ECO:0000313" key="14">
    <source>
        <dbReference type="Proteomes" id="UP000321685"/>
    </source>
</evidence>
<dbReference type="PANTHER" id="PTHR32196">
    <property type="entry name" value="ABC TRANSPORTER PERMEASE PROTEIN YPHD-RELATED-RELATED"/>
    <property type="match status" value="1"/>
</dbReference>
<feature type="transmembrane region" description="Helical" evidence="12">
    <location>
        <begin position="307"/>
        <end position="328"/>
    </location>
</feature>
<evidence type="ECO:0000256" key="7">
    <source>
        <dbReference type="ARBA" id="ARBA00022989"/>
    </source>
</evidence>